<reference evidence="2 3" key="1">
    <citation type="submission" date="2024-02" db="EMBL/GenBank/DDBJ databases">
        <title>Complete genome sequence of Pelagibacterium nitratireducens ZH15.</title>
        <authorList>
            <person name="Zhao L.H."/>
        </authorList>
    </citation>
    <scope>NUCLEOTIDE SEQUENCE [LARGE SCALE GENOMIC DNA]</scope>
    <source>
        <strain evidence="2 3">ZH15</strain>
    </source>
</reference>
<keyword evidence="1" id="KW-0812">Transmembrane</keyword>
<keyword evidence="1" id="KW-0472">Membrane</keyword>
<organism evidence="2 3">
    <name type="scientific">Pelagibacterium nitratireducens</name>
    <dbReference type="NCBI Taxonomy" id="1046114"/>
    <lineage>
        <taxon>Bacteria</taxon>
        <taxon>Pseudomonadati</taxon>
        <taxon>Pseudomonadota</taxon>
        <taxon>Alphaproteobacteria</taxon>
        <taxon>Hyphomicrobiales</taxon>
        <taxon>Devosiaceae</taxon>
        <taxon>Pelagibacterium</taxon>
    </lineage>
</organism>
<dbReference type="Proteomes" id="UP001369958">
    <property type="component" value="Chromosome"/>
</dbReference>
<feature type="transmembrane region" description="Helical" evidence="1">
    <location>
        <begin position="27"/>
        <end position="52"/>
    </location>
</feature>
<proteinExistence type="predicted"/>
<dbReference type="RefSeq" id="WP_338606988.1">
    <property type="nucleotide sequence ID" value="NZ_CP146275.1"/>
</dbReference>
<keyword evidence="3" id="KW-1185">Reference proteome</keyword>
<evidence type="ECO:0000313" key="3">
    <source>
        <dbReference type="Proteomes" id="UP001369958"/>
    </source>
</evidence>
<gene>
    <name evidence="2" type="ORF">V6617_10820</name>
</gene>
<name>A0ABZ2I0I1_9HYPH</name>
<protein>
    <submittedName>
        <fullName evidence="2">Uncharacterized protein</fullName>
    </submittedName>
</protein>
<accession>A0ABZ2I0I1</accession>
<evidence type="ECO:0000313" key="2">
    <source>
        <dbReference type="EMBL" id="WWT31521.1"/>
    </source>
</evidence>
<sequence length="63" mass="6453">MKPTTSPDSALGGLAAPVSWGRSVVAFAHGAILLAGIVSIGAALLLLGLLAWPVRLVRRQMGF</sequence>
<dbReference type="EMBL" id="CP146275">
    <property type="protein sequence ID" value="WWT31521.1"/>
    <property type="molecule type" value="Genomic_DNA"/>
</dbReference>
<keyword evidence="1" id="KW-1133">Transmembrane helix</keyword>
<evidence type="ECO:0000256" key="1">
    <source>
        <dbReference type="SAM" id="Phobius"/>
    </source>
</evidence>